<protein>
    <recommendedName>
        <fullName evidence="5">DNA modification methylase</fullName>
    </recommendedName>
</protein>
<organism evidence="3 4">
    <name type="scientific">Arthrobacter woluwensis</name>
    <dbReference type="NCBI Taxonomy" id="156980"/>
    <lineage>
        <taxon>Bacteria</taxon>
        <taxon>Bacillati</taxon>
        <taxon>Actinomycetota</taxon>
        <taxon>Actinomycetes</taxon>
        <taxon>Micrococcales</taxon>
        <taxon>Micrococcaceae</taxon>
        <taxon>Arthrobacter</taxon>
    </lineage>
</organism>
<evidence type="ECO:0008006" key="5">
    <source>
        <dbReference type="Google" id="ProtNLM"/>
    </source>
</evidence>
<dbReference type="STRING" id="156980.SAMN04489745_3214"/>
<feature type="compositionally biased region" description="Low complexity" evidence="1">
    <location>
        <begin position="173"/>
        <end position="191"/>
    </location>
</feature>
<name>A0A1H4VJL4_9MICC</name>
<feature type="signal peptide" evidence="2">
    <location>
        <begin position="1"/>
        <end position="33"/>
    </location>
</feature>
<evidence type="ECO:0000313" key="4">
    <source>
        <dbReference type="Proteomes" id="UP000182652"/>
    </source>
</evidence>
<gene>
    <name evidence="3" type="ORF">SAMN04489745_3214</name>
</gene>
<keyword evidence="2" id="KW-0732">Signal</keyword>
<dbReference type="EMBL" id="FNSN01000004">
    <property type="protein sequence ID" value="SEC80778.1"/>
    <property type="molecule type" value="Genomic_DNA"/>
</dbReference>
<sequence>MHSTAPQTVKPGKRALAAAALGLGLLAATTACSATSAQQTTHQYAASDGVNAQFGDIKVRNVMLVSDGEKNPGRLLGSIFNGSKQDVTVTVNGAEGSQTQVRVKANDEVSLNEKSDAAILSTTGGAPGSLVSLQFSGEGKTDDVKVPVLDGTIKEYKQYLPAPKATPGASTKAEPTTSATPESTSTTEGGH</sequence>
<feature type="chain" id="PRO_5010325411" description="DNA modification methylase" evidence="2">
    <location>
        <begin position="34"/>
        <end position="191"/>
    </location>
</feature>
<dbReference type="RefSeq" id="WP_066214977.1">
    <property type="nucleotide sequence ID" value="NZ_FNSN01000004.1"/>
</dbReference>
<accession>A0A1H4VJL4</accession>
<evidence type="ECO:0000313" key="3">
    <source>
        <dbReference type="EMBL" id="SEC80778.1"/>
    </source>
</evidence>
<dbReference type="AlphaFoldDB" id="A0A1H4VJL4"/>
<feature type="region of interest" description="Disordered" evidence="1">
    <location>
        <begin position="160"/>
        <end position="191"/>
    </location>
</feature>
<dbReference type="Proteomes" id="UP000182652">
    <property type="component" value="Unassembled WGS sequence"/>
</dbReference>
<reference evidence="3 4" key="1">
    <citation type="submission" date="2016-10" db="EMBL/GenBank/DDBJ databases">
        <authorList>
            <person name="de Groot N.N."/>
        </authorList>
    </citation>
    <scope>NUCLEOTIDE SEQUENCE [LARGE SCALE GENOMIC DNA]</scope>
    <source>
        <strain evidence="3 4">DSM 10495</strain>
    </source>
</reference>
<keyword evidence="4" id="KW-1185">Reference proteome</keyword>
<proteinExistence type="predicted"/>
<evidence type="ECO:0000256" key="2">
    <source>
        <dbReference type="SAM" id="SignalP"/>
    </source>
</evidence>
<evidence type="ECO:0000256" key="1">
    <source>
        <dbReference type="SAM" id="MobiDB-lite"/>
    </source>
</evidence>